<evidence type="ECO:0000313" key="2">
    <source>
        <dbReference type="Proteomes" id="UP001056778"/>
    </source>
</evidence>
<evidence type="ECO:0000313" key="1">
    <source>
        <dbReference type="EMBL" id="KAI4463365.1"/>
    </source>
</evidence>
<dbReference type="EMBL" id="CM043018">
    <property type="protein sequence ID" value="KAI4463365.1"/>
    <property type="molecule type" value="Genomic_DNA"/>
</dbReference>
<keyword evidence="2" id="KW-1185">Reference proteome</keyword>
<dbReference type="Proteomes" id="UP001056778">
    <property type="component" value="Chromosome 4"/>
</dbReference>
<proteinExistence type="predicted"/>
<reference evidence="1" key="1">
    <citation type="submission" date="2022-04" db="EMBL/GenBank/DDBJ databases">
        <title>Chromosome-scale genome assembly of Holotrichia oblita Faldermann.</title>
        <authorList>
            <person name="Rongchong L."/>
        </authorList>
    </citation>
    <scope>NUCLEOTIDE SEQUENCE</scope>
    <source>
        <strain evidence="1">81SQS9</strain>
    </source>
</reference>
<protein>
    <submittedName>
        <fullName evidence="1">Bestrophin</fullName>
    </submittedName>
</protein>
<name>A0ACB9T966_HOLOL</name>
<sequence length="229" mass="26269">MAPQSTIELRSKIVTLWEQGFSSRRIAEQVHLSDEHCRIIRRTLGRYACLSFAATLALISPKVKKRFPTLQHFVDAGLMMPDEKKIMQGLTDEYPNYPQFWLPLAWASNIAARARQEGLIRTDVGLNSILQEINNFRTKCGGLLNYDWINIPLVYTQVTYLIVDKIHEDYPQLMQDQYWNTLVPKQLPFTVASEKYREDIPQSSTANMSITEVDAEILPDGLLNVCASY</sequence>
<organism evidence="1 2">
    <name type="scientific">Holotrichia oblita</name>
    <name type="common">Chafer beetle</name>
    <dbReference type="NCBI Taxonomy" id="644536"/>
    <lineage>
        <taxon>Eukaryota</taxon>
        <taxon>Metazoa</taxon>
        <taxon>Ecdysozoa</taxon>
        <taxon>Arthropoda</taxon>
        <taxon>Hexapoda</taxon>
        <taxon>Insecta</taxon>
        <taxon>Pterygota</taxon>
        <taxon>Neoptera</taxon>
        <taxon>Endopterygota</taxon>
        <taxon>Coleoptera</taxon>
        <taxon>Polyphaga</taxon>
        <taxon>Scarabaeiformia</taxon>
        <taxon>Scarabaeidae</taxon>
        <taxon>Melolonthinae</taxon>
        <taxon>Holotrichia</taxon>
    </lineage>
</organism>
<comment type="caution">
    <text evidence="1">The sequence shown here is derived from an EMBL/GenBank/DDBJ whole genome shotgun (WGS) entry which is preliminary data.</text>
</comment>
<accession>A0ACB9T966</accession>
<gene>
    <name evidence="1" type="ORF">MML48_4g00006402</name>
</gene>